<evidence type="ECO:0000313" key="4">
    <source>
        <dbReference type="Proteomes" id="UP000800039"/>
    </source>
</evidence>
<comment type="caution">
    <text evidence="3">The sequence shown here is derived from an EMBL/GenBank/DDBJ whole genome shotgun (WGS) entry which is preliminary data.</text>
</comment>
<feature type="transmembrane region" description="Helical" evidence="1">
    <location>
        <begin position="155"/>
        <end position="176"/>
    </location>
</feature>
<dbReference type="Proteomes" id="UP000800039">
    <property type="component" value="Unassembled WGS sequence"/>
</dbReference>
<feature type="chain" id="PRO_5040237593" evidence="2">
    <location>
        <begin position="23"/>
        <end position="266"/>
    </location>
</feature>
<dbReference type="EMBL" id="ML976618">
    <property type="protein sequence ID" value="KAF1841581.1"/>
    <property type="molecule type" value="Genomic_DNA"/>
</dbReference>
<dbReference type="GeneID" id="63851238"/>
<evidence type="ECO:0000313" key="3">
    <source>
        <dbReference type="EMBL" id="KAF1841581.1"/>
    </source>
</evidence>
<proteinExistence type="predicted"/>
<keyword evidence="1" id="KW-0472">Membrane</keyword>
<gene>
    <name evidence="3" type="ORF">K460DRAFT_369591</name>
</gene>
<dbReference type="OrthoDB" id="3936754at2759"/>
<dbReference type="AlphaFoldDB" id="A0A9P4L428"/>
<accession>A0A9P4L428</accession>
<keyword evidence="1" id="KW-0812">Transmembrane</keyword>
<sequence>MFVTSTTSLVLSTIFLSASTIAAPTRTQCHCTIVSHAPLPAKYTPSNAHWTPSDPSPSPSTPDICYNLGAELEDFQDTKPELYESYIGQSRSSKNDDHLPIATTITLDLPARNGIQKNLHRRDYEPRPTSRPHQRIICRSEPEPFSTYQSTFVNLWALQLIIAVAILACVAEGVHLGMRWMNRRNKDCDVEDVSEKSSLRLLGTERHLLAIPTPNPVTDAVFSPGAEKKLRAYDSTRYFITQSSSGKREFIAYEEDDDDEAYRPVM</sequence>
<feature type="signal peptide" evidence="2">
    <location>
        <begin position="1"/>
        <end position="22"/>
    </location>
</feature>
<keyword evidence="1" id="KW-1133">Transmembrane helix</keyword>
<reference evidence="3" key="1">
    <citation type="submission" date="2020-01" db="EMBL/GenBank/DDBJ databases">
        <authorList>
            <consortium name="DOE Joint Genome Institute"/>
            <person name="Haridas S."/>
            <person name="Albert R."/>
            <person name="Binder M."/>
            <person name="Bloem J."/>
            <person name="Labutti K."/>
            <person name="Salamov A."/>
            <person name="Andreopoulos B."/>
            <person name="Baker S.E."/>
            <person name="Barry K."/>
            <person name="Bills G."/>
            <person name="Bluhm B.H."/>
            <person name="Cannon C."/>
            <person name="Castanera R."/>
            <person name="Culley D.E."/>
            <person name="Daum C."/>
            <person name="Ezra D."/>
            <person name="Gonzalez J.B."/>
            <person name="Henrissat B."/>
            <person name="Kuo A."/>
            <person name="Liang C."/>
            <person name="Lipzen A."/>
            <person name="Lutzoni F."/>
            <person name="Magnuson J."/>
            <person name="Mondo S."/>
            <person name="Nolan M."/>
            <person name="Ohm R."/>
            <person name="Pangilinan J."/>
            <person name="Park H.-J."/>
            <person name="Ramirez L."/>
            <person name="Alfaro M."/>
            <person name="Sun H."/>
            <person name="Tritt A."/>
            <person name="Yoshinaga Y."/>
            <person name="Zwiers L.-H."/>
            <person name="Turgeon B.G."/>
            <person name="Goodwin S.B."/>
            <person name="Spatafora J.W."/>
            <person name="Crous P.W."/>
            <person name="Grigoriev I.V."/>
        </authorList>
    </citation>
    <scope>NUCLEOTIDE SEQUENCE</scope>
    <source>
        <strain evidence="3">CBS 394.84</strain>
    </source>
</reference>
<keyword evidence="4" id="KW-1185">Reference proteome</keyword>
<evidence type="ECO:0000256" key="2">
    <source>
        <dbReference type="SAM" id="SignalP"/>
    </source>
</evidence>
<keyword evidence="2" id="KW-0732">Signal</keyword>
<organism evidence="3 4">
    <name type="scientific">Cucurbitaria berberidis CBS 394.84</name>
    <dbReference type="NCBI Taxonomy" id="1168544"/>
    <lineage>
        <taxon>Eukaryota</taxon>
        <taxon>Fungi</taxon>
        <taxon>Dikarya</taxon>
        <taxon>Ascomycota</taxon>
        <taxon>Pezizomycotina</taxon>
        <taxon>Dothideomycetes</taxon>
        <taxon>Pleosporomycetidae</taxon>
        <taxon>Pleosporales</taxon>
        <taxon>Pleosporineae</taxon>
        <taxon>Cucurbitariaceae</taxon>
        <taxon>Cucurbitaria</taxon>
    </lineage>
</organism>
<evidence type="ECO:0000256" key="1">
    <source>
        <dbReference type="SAM" id="Phobius"/>
    </source>
</evidence>
<protein>
    <submittedName>
        <fullName evidence="3">Uncharacterized protein</fullName>
    </submittedName>
</protein>
<name>A0A9P4L428_9PLEO</name>
<dbReference type="RefSeq" id="XP_040784144.1">
    <property type="nucleotide sequence ID" value="XM_040933987.1"/>
</dbReference>